<feature type="transmembrane region" description="Helical" evidence="1">
    <location>
        <begin position="319"/>
        <end position="349"/>
    </location>
</feature>
<dbReference type="PANTHER" id="PTHR35043:SF7">
    <property type="entry name" value="TRANSCRIPTION FACTOR DOMAIN-CONTAINING PROTEIN"/>
    <property type="match status" value="1"/>
</dbReference>
<feature type="transmembrane region" description="Helical" evidence="1">
    <location>
        <begin position="49"/>
        <end position="68"/>
    </location>
</feature>
<sequence length="432" mass="49038">MRITYPVSVSAALFGVTLALKTFDPQCTAPDEAANFVKSPNARGTYDILWNSMFTLFICTLTVQHLNISHKSDTKIDTSVRGKIRAMLQEGWPKIMWMLIVIIAPEFLVAFSFQDWMLVRDFFKTVYMIDGRGISSWSKTHVLYANMGGFVITLKRSKRLCYKDDITLYLSAIQLYVAKELGIINELPDMLEIDIQDKNKGDLFVKGTAVIQLTNFLIRFITRMAKRLPISQLETAVFAFCLCTFIAYFFYWSKPQSVMVPTPIKYDRGDPPRDVLDDDIKILEIFGSLSFIKTTFVPPFRSDRRKPTELITNDMMDGVFFVVGGVFTHYAESAAVLGGVLFGALYSIAWSFPFPSRVEMILWRVATVAVAVGPVVYNIANVVFTMAFQGNPKNKRHAAGLYTIAVIYLLGRIFLIVEMFRTLFFLPPRAFV</sequence>
<evidence type="ECO:0000256" key="1">
    <source>
        <dbReference type="SAM" id="Phobius"/>
    </source>
</evidence>
<keyword evidence="1" id="KW-1133">Transmembrane helix</keyword>
<keyword evidence="1" id="KW-0472">Membrane</keyword>
<gene>
    <name evidence="3" type="ORF">K432DRAFT_300724</name>
</gene>
<feature type="chain" id="PRO_5034807859" evidence="2">
    <location>
        <begin position="20"/>
        <end position="432"/>
    </location>
</feature>
<organism evidence="3 4">
    <name type="scientific">Lepidopterella palustris CBS 459.81</name>
    <dbReference type="NCBI Taxonomy" id="1314670"/>
    <lineage>
        <taxon>Eukaryota</taxon>
        <taxon>Fungi</taxon>
        <taxon>Dikarya</taxon>
        <taxon>Ascomycota</taxon>
        <taxon>Pezizomycotina</taxon>
        <taxon>Dothideomycetes</taxon>
        <taxon>Pleosporomycetidae</taxon>
        <taxon>Mytilinidiales</taxon>
        <taxon>Argynnaceae</taxon>
        <taxon>Lepidopterella</taxon>
    </lineage>
</organism>
<dbReference type="OrthoDB" id="9451547at2759"/>
<dbReference type="AlphaFoldDB" id="A0A8E2E7T7"/>
<evidence type="ECO:0000256" key="2">
    <source>
        <dbReference type="SAM" id="SignalP"/>
    </source>
</evidence>
<keyword evidence="4" id="KW-1185">Reference proteome</keyword>
<evidence type="ECO:0000313" key="3">
    <source>
        <dbReference type="EMBL" id="OCK79021.1"/>
    </source>
</evidence>
<keyword evidence="1" id="KW-0812">Transmembrane</keyword>
<protein>
    <submittedName>
        <fullName evidence="3">Uncharacterized protein</fullName>
    </submittedName>
</protein>
<dbReference type="PANTHER" id="PTHR35043">
    <property type="entry name" value="TRANSCRIPTION FACTOR DOMAIN-CONTAINING PROTEIN"/>
    <property type="match status" value="1"/>
</dbReference>
<keyword evidence="2" id="KW-0732">Signal</keyword>
<feature type="signal peptide" evidence="2">
    <location>
        <begin position="1"/>
        <end position="19"/>
    </location>
</feature>
<feature type="transmembrane region" description="Helical" evidence="1">
    <location>
        <begin position="361"/>
        <end position="387"/>
    </location>
</feature>
<proteinExistence type="predicted"/>
<dbReference type="Proteomes" id="UP000250266">
    <property type="component" value="Unassembled WGS sequence"/>
</dbReference>
<feature type="transmembrane region" description="Helical" evidence="1">
    <location>
        <begin position="233"/>
        <end position="251"/>
    </location>
</feature>
<feature type="transmembrane region" description="Helical" evidence="1">
    <location>
        <begin position="399"/>
        <end position="417"/>
    </location>
</feature>
<dbReference type="EMBL" id="KV745027">
    <property type="protein sequence ID" value="OCK79021.1"/>
    <property type="molecule type" value="Genomic_DNA"/>
</dbReference>
<evidence type="ECO:0000313" key="4">
    <source>
        <dbReference type="Proteomes" id="UP000250266"/>
    </source>
</evidence>
<reference evidence="3 4" key="1">
    <citation type="journal article" date="2016" name="Nat. Commun.">
        <title>Ectomycorrhizal ecology is imprinted in the genome of the dominant symbiotic fungus Cenococcum geophilum.</title>
        <authorList>
            <consortium name="DOE Joint Genome Institute"/>
            <person name="Peter M."/>
            <person name="Kohler A."/>
            <person name="Ohm R.A."/>
            <person name="Kuo A."/>
            <person name="Krutzmann J."/>
            <person name="Morin E."/>
            <person name="Arend M."/>
            <person name="Barry K.W."/>
            <person name="Binder M."/>
            <person name="Choi C."/>
            <person name="Clum A."/>
            <person name="Copeland A."/>
            <person name="Grisel N."/>
            <person name="Haridas S."/>
            <person name="Kipfer T."/>
            <person name="LaButti K."/>
            <person name="Lindquist E."/>
            <person name="Lipzen A."/>
            <person name="Maire R."/>
            <person name="Meier B."/>
            <person name="Mihaltcheva S."/>
            <person name="Molinier V."/>
            <person name="Murat C."/>
            <person name="Poggeler S."/>
            <person name="Quandt C.A."/>
            <person name="Sperisen C."/>
            <person name="Tritt A."/>
            <person name="Tisserant E."/>
            <person name="Crous P.W."/>
            <person name="Henrissat B."/>
            <person name="Nehls U."/>
            <person name="Egli S."/>
            <person name="Spatafora J.W."/>
            <person name="Grigoriev I.V."/>
            <person name="Martin F.M."/>
        </authorList>
    </citation>
    <scope>NUCLEOTIDE SEQUENCE [LARGE SCALE GENOMIC DNA]</scope>
    <source>
        <strain evidence="3 4">CBS 459.81</strain>
    </source>
</reference>
<name>A0A8E2E7T7_9PEZI</name>
<feature type="transmembrane region" description="Helical" evidence="1">
    <location>
        <begin position="95"/>
        <end position="114"/>
    </location>
</feature>
<accession>A0A8E2E7T7</accession>